<feature type="transmembrane region" description="Helical" evidence="6">
    <location>
        <begin position="114"/>
        <end position="130"/>
    </location>
</feature>
<dbReference type="NCBIfam" id="NF011980">
    <property type="entry name" value="PRK15445.1"/>
    <property type="match status" value="1"/>
</dbReference>
<dbReference type="GO" id="GO:0042960">
    <property type="term" value="F:antimonite secondary active transmembrane transporter activity"/>
    <property type="evidence" value="ECO:0007669"/>
    <property type="project" value="TreeGrafter"/>
</dbReference>
<accession>A0A1I2U5F3</accession>
<evidence type="ECO:0000313" key="7">
    <source>
        <dbReference type="EMBL" id="SFG72385.1"/>
    </source>
</evidence>
<keyword evidence="3 6" id="KW-0812">Transmembrane</keyword>
<proteinExistence type="inferred from homology"/>
<feature type="transmembrane region" description="Helical" evidence="6">
    <location>
        <begin position="308"/>
        <end position="329"/>
    </location>
</feature>
<feature type="transmembrane region" description="Helical" evidence="6">
    <location>
        <begin position="90"/>
        <end position="108"/>
    </location>
</feature>
<dbReference type="EMBL" id="FOPM01000009">
    <property type="protein sequence ID" value="SFG72385.1"/>
    <property type="molecule type" value="Genomic_DNA"/>
</dbReference>
<evidence type="ECO:0000256" key="5">
    <source>
        <dbReference type="ARBA" id="ARBA00023136"/>
    </source>
</evidence>
<feature type="transmembrane region" description="Helical" evidence="6">
    <location>
        <begin position="47"/>
        <end position="69"/>
    </location>
</feature>
<feature type="transmembrane region" description="Helical" evidence="6">
    <location>
        <begin position="175"/>
        <end position="197"/>
    </location>
</feature>
<organism evidence="7 8">
    <name type="scientific">Methylobacterium gossipiicola</name>
    <dbReference type="NCBI Taxonomy" id="582675"/>
    <lineage>
        <taxon>Bacteria</taxon>
        <taxon>Pseudomonadati</taxon>
        <taxon>Pseudomonadota</taxon>
        <taxon>Alphaproteobacteria</taxon>
        <taxon>Hyphomicrobiales</taxon>
        <taxon>Methylobacteriaceae</taxon>
        <taxon>Methylobacterium</taxon>
    </lineage>
</organism>
<dbReference type="GO" id="GO:0008490">
    <property type="term" value="F:arsenite secondary active transmembrane transporter activity"/>
    <property type="evidence" value="ECO:0007669"/>
    <property type="project" value="TreeGrafter"/>
</dbReference>
<dbReference type="OrthoDB" id="9774335at2"/>
<comment type="similarity">
    <text evidence="6">Belongs to the ArsB family.</text>
</comment>
<dbReference type="PRINTS" id="PR00758">
    <property type="entry name" value="ARSENICPUMP"/>
</dbReference>
<feature type="transmembrane region" description="Helical" evidence="6">
    <location>
        <begin position="274"/>
        <end position="296"/>
    </location>
</feature>
<comment type="subcellular location">
    <subcellularLocation>
        <location evidence="1 6">Cell membrane</location>
        <topology evidence="1 6">Multi-pass membrane protein</topology>
    </subcellularLocation>
</comment>
<dbReference type="Proteomes" id="UP000199229">
    <property type="component" value="Unassembled WGS sequence"/>
</dbReference>
<feature type="transmembrane region" description="Helical" evidence="6">
    <location>
        <begin position="135"/>
        <end position="155"/>
    </location>
</feature>
<dbReference type="PANTHER" id="PTHR43302:SF5">
    <property type="entry name" value="TRANSPORTER ARSB-RELATED"/>
    <property type="match status" value="1"/>
</dbReference>
<evidence type="ECO:0000313" key="8">
    <source>
        <dbReference type="Proteomes" id="UP000199229"/>
    </source>
</evidence>
<dbReference type="InterPro" id="IPR000802">
    <property type="entry name" value="Arsenical_pump_ArsB"/>
</dbReference>
<evidence type="ECO:0000256" key="4">
    <source>
        <dbReference type="ARBA" id="ARBA00022989"/>
    </source>
</evidence>
<comment type="caution">
    <text evidence="6">Lacks conserved residue(s) required for the propagation of feature annotation.</text>
</comment>
<evidence type="ECO:0000256" key="6">
    <source>
        <dbReference type="RuleBase" id="RU004993"/>
    </source>
</evidence>
<feature type="transmembrane region" description="Helical" evidence="6">
    <location>
        <begin position="405"/>
        <end position="425"/>
    </location>
</feature>
<dbReference type="CDD" id="cd01118">
    <property type="entry name" value="ArsB_permease"/>
    <property type="match status" value="1"/>
</dbReference>
<dbReference type="AlphaFoldDB" id="A0A1I2U5F3"/>
<protein>
    <recommendedName>
        <fullName evidence="6">Arsenical pump membrane protein</fullName>
    </recommendedName>
</protein>
<keyword evidence="6" id="KW-0813">Transport</keyword>
<sequence>MLALAIFLITLVFVIWQPKGLGIGWSALAGAAVALATGVIHPGDIPVVWHIVWDATFTFVALIIISLLLDEAGFFHWAALHIARWGGGQGRLLFPLVILLGAAIAAVFANDGAALLLTPIVLAILLRLAFSPAAALAFIVACGFVADSTSLPLVISNLVNIVSANFFEVTFGRYAAVMVPVNLVSLAVTLVVLWAYYRRDVPVTYPVGELEPPRQAIRDSLVFRAAFPLLGGLLLAYFVTAPFGVPVSVVTCAGAAGLLLLAGRGRIIPIRKVLAGAPWQIVLFSLGMYLVVYGLGNAGLTDELAKGLVWLGGQGPVVATVGTGFAAALMSSVMNNMPSVLIGALSIQQAPDLAPLTRELMVYANVIGCDLGPKFTPIGSLATLLWLHVLASKGQRITWGQYMKVGLVITPPVLLITLLALALWLPLLGAQ</sequence>
<keyword evidence="5 6" id="KW-0472">Membrane</keyword>
<dbReference type="GO" id="GO:0005886">
    <property type="term" value="C:plasma membrane"/>
    <property type="evidence" value="ECO:0007669"/>
    <property type="project" value="UniProtKB-SubCell"/>
</dbReference>
<dbReference type="GO" id="GO:0046685">
    <property type="term" value="P:response to arsenic-containing substance"/>
    <property type="evidence" value="ECO:0007669"/>
    <property type="project" value="UniProtKB-KW"/>
</dbReference>
<feature type="transmembrane region" description="Helical" evidence="6">
    <location>
        <begin position="245"/>
        <end position="262"/>
    </location>
</feature>
<keyword evidence="6" id="KW-0059">Arsenical resistance</keyword>
<keyword evidence="4 6" id="KW-1133">Transmembrane helix</keyword>
<keyword evidence="8" id="KW-1185">Reference proteome</keyword>
<feature type="transmembrane region" description="Helical" evidence="6">
    <location>
        <begin position="221"/>
        <end position="239"/>
    </location>
</feature>
<dbReference type="PANTHER" id="PTHR43302">
    <property type="entry name" value="TRANSPORTER ARSB-RELATED"/>
    <property type="match status" value="1"/>
</dbReference>
<dbReference type="Pfam" id="PF02040">
    <property type="entry name" value="ArsB"/>
    <property type="match status" value="1"/>
</dbReference>
<name>A0A1I2U5F3_9HYPH</name>
<dbReference type="STRING" id="582675.SAMN05192565_10918"/>
<dbReference type="RefSeq" id="WP_091971337.1">
    <property type="nucleotide sequence ID" value="NZ_FOPM01000009.1"/>
</dbReference>
<keyword evidence="2" id="KW-1003">Cell membrane</keyword>
<evidence type="ECO:0000256" key="3">
    <source>
        <dbReference type="ARBA" id="ARBA00022692"/>
    </source>
</evidence>
<reference evidence="8" key="1">
    <citation type="submission" date="2016-10" db="EMBL/GenBank/DDBJ databases">
        <authorList>
            <person name="Varghese N."/>
            <person name="Submissions S."/>
        </authorList>
    </citation>
    <scope>NUCLEOTIDE SEQUENCE [LARGE SCALE GENOMIC DNA]</scope>
    <source>
        <strain evidence="8">Gh-105</strain>
    </source>
</reference>
<comment type="function">
    <text evidence="6">Involved in arsenical resistance. Thought to form the channel of an arsenite pump.</text>
</comment>
<evidence type="ECO:0000256" key="1">
    <source>
        <dbReference type="ARBA" id="ARBA00004651"/>
    </source>
</evidence>
<dbReference type="NCBIfam" id="TIGR00935">
    <property type="entry name" value="2a45"/>
    <property type="match status" value="1"/>
</dbReference>
<gene>
    <name evidence="7" type="ORF">SAMN05192565_10918</name>
</gene>
<evidence type="ECO:0000256" key="2">
    <source>
        <dbReference type="ARBA" id="ARBA00022475"/>
    </source>
</evidence>